<comment type="caution">
    <text evidence="4">The sequence shown here is derived from an EMBL/GenBank/DDBJ whole genome shotgun (WGS) entry which is preliminary data.</text>
</comment>
<dbReference type="GO" id="GO:0044780">
    <property type="term" value="P:bacterial-type flagellum assembly"/>
    <property type="evidence" value="ECO:0007669"/>
    <property type="project" value="InterPro"/>
</dbReference>
<dbReference type="AlphaFoldDB" id="A0A3E0X278"/>
<keyword evidence="3" id="KW-1005">Bacterial flagellum biogenesis</keyword>
<keyword evidence="4" id="KW-0282">Flagellum</keyword>
<dbReference type="RefSeq" id="WP_116301150.1">
    <property type="nucleotide sequence ID" value="NZ_NFZV01000003.1"/>
</dbReference>
<evidence type="ECO:0000256" key="3">
    <source>
        <dbReference type="ARBA" id="ARBA00022795"/>
    </source>
</evidence>
<gene>
    <name evidence="4" type="ORF">CAL65_05555</name>
</gene>
<evidence type="ECO:0000313" key="4">
    <source>
        <dbReference type="EMBL" id="RFA38293.1"/>
    </source>
</evidence>
<dbReference type="Proteomes" id="UP000256763">
    <property type="component" value="Unassembled WGS sequence"/>
</dbReference>
<reference evidence="5" key="1">
    <citation type="submission" date="2017-05" db="EMBL/GenBank/DDBJ databases">
        <authorList>
            <person name="Sharma S."/>
            <person name="Sidhu C."/>
            <person name="Pinnaka A.K."/>
        </authorList>
    </citation>
    <scope>NUCLEOTIDE SEQUENCE [LARGE SCALE GENOMIC DNA]</scope>
    <source>
        <strain evidence="5">AK93</strain>
    </source>
</reference>
<organism evidence="4 5">
    <name type="scientific">Alkalilimnicola ehrlichii</name>
    <dbReference type="NCBI Taxonomy" id="351052"/>
    <lineage>
        <taxon>Bacteria</taxon>
        <taxon>Pseudomonadati</taxon>
        <taxon>Pseudomonadota</taxon>
        <taxon>Gammaproteobacteria</taxon>
        <taxon>Chromatiales</taxon>
        <taxon>Ectothiorhodospiraceae</taxon>
        <taxon>Alkalilimnicola</taxon>
    </lineage>
</organism>
<evidence type="ECO:0000256" key="1">
    <source>
        <dbReference type="ARBA" id="ARBA00002397"/>
    </source>
</evidence>
<dbReference type="InterPro" id="IPR036679">
    <property type="entry name" value="FlgN-like_sf"/>
</dbReference>
<dbReference type="InterPro" id="IPR007809">
    <property type="entry name" value="FlgN-like"/>
</dbReference>
<keyword evidence="5" id="KW-1185">Reference proteome</keyword>
<comment type="similarity">
    <text evidence="2">Belongs to the FlgN family.</text>
</comment>
<dbReference type="OrthoDB" id="5600584at2"/>
<dbReference type="Pfam" id="PF05130">
    <property type="entry name" value="FlgN"/>
    <property type="match status" value="1"/>
</dbReference>
<keyword evidence="4" id="KW-0966">Cell projection</keyword>
<protein>
    <submittedName>
        <fullName evidence="4">Flagellar protein FlgN</fullName>
    </submittedName>
</protein>
<evidence type="ECO:0000313" key="5">
    <source>
        <dbReference type="Proteomes" id="UP000256763"/>
    </source>
</evidence>
<proteinExistence type="inferred from homology"/>
<name>A0A3E0X278_9GAMM</name>
<dbReference type="EMBL" id="NFZW01000004">
    <property type="protein sequence ID" value="RFA38293.1"/>
    <property type="molecule type" value="Genomic_DNA"/>
</dbReference>
<keyword evidence="4" id="KW-0969">Cilium</keyword>
<comment type="function">
    <text evidence="1">Required for the efficient initiation of filament assembly.</text>
</comment>
<dbReference type="Gene3D" id="1.20.58.300">
    <property type="entry name" value="FlgN-like"/>
    <property type="match status" value="1"/>
</dbReference>
<dbReference type="SUPFAM" id="SSF140566">
    <property type="entry name" value="FlgN-like"/>
    <property type="match status" value="1"/>
</dbReference>
<accession>A0A3E0X278</accession>
<sequence length="147" mass="16893">MNQTQKLLSVVADDIQADLREYSRIRELMEALYDGLLERDSVRIGTLNGEIAELTEQAKLRAERRSKILIAFRLEADADGMQRLFSAFNEPLKTHVTDNWQQLGDQIAECQRLNNRNGKLLAMHQEILGQLMGTKDPSQLYQEPESY</sequence>
<evidence type="ECO:0000256" key="2">
    <source>
        <dbReference type="ARBA" id="ARBA00007703"/>
    </source>
</evidence>